<gene>
    <name evidence="2" type="ORF">PS417_20400</name>
</gene>
<dbReference type="AlphaFoldDB" id="A0A1N7UA79"/>
<evidence type="ECO:0000313" key="3">
    <source>
        <dbReference type="Proteomes" id="UP000027308"/>
    </source>
</evidence>
<organism evidence="2 3">
    <name type="scientific">Pseudomonas simiae</name>
    <dbReference type="NCBI Taxonomy" id="321846"/>
    <lineage>
        <taxon>Bacteria</taxon>
        <taxon>Pseudomonadati</taxon>
        <taxon>Pseudomonadota</taxon>
        <taxon>Gammaproteobacteria</taxon>
        <taxon>Pseudomonadales</taxon>
        <taxon>Pseudomonadaceae</taxon>
        <taxon>Pseudomonas</taxon>
    </lineage>
</organism>
<evidence type="ECO:0000313" key="2">
    <source>
        <dbReference type="EMBL" id="AIB37896.1"/>
    </source>
</evidence>
<evidence type="ECO:0008006" key="4">
    <source>
        <dbReference type="Google" id="ProtNLM"/>
    </source>
</evidence>
<dbReference type="Proteomes" id="UP000027308">
    <property type="component" value="Chromosome"/>
</dbReference>
<dbReference type="OrthoDB" id="8564076at2"/>
<sequence>MRNIGMGMETTQSQDAAPVGDAPLPFDATLLFKALQYQLLVAVEYCHDLASDECLWLEVMGDVTVPGRVQTEVKLYSGSLTDSHANFWNTVKNWLHEKFDRTSFKSLVLLTTQEFGSQSVLKGWNTASPAERLAIMESIAGPSQAGGDQKAGTEPETGEATSKPSKSQSLQQQVMASERRDALMEVLERMRITTGAESLEQRLKSYETRHLKPIRPSKQQQFIYELLGFMCSPELVIGGWKITHQAFTDKLSELTHRYMKHPQTFPKVDVAALKKNIDVEEIRPMPFAQKIVEFGGEQYLKRAALHRVVAQTTISDLYQDGVLFKHMLDTYLSNHLTQHQFGREHAMLGCLGVSCQTQLNTQSLMFFLNRNGLPAEPFCGLEHTMIEFRNGIYHMLAGETPEDEDDEFHWRLW</sequence>
<feature type="region of interest" description="Disordered" evidence="1">
    <location>
        <begin position="140"/>
        <end position="175"/>
    </location>
</feature>
<accession>A0A1N7UA79</accession>
<dbReference type="eggNOG" id="ENOG5032UN4">
    <property type="taxonomic scope" value="Bacteria"/>
</dbReference>
<protein>
    <recommendedName>
        <fullName evidence="4">CD-NTase associated protein 4-like DNA endonuclease domain-containing protein</fullName>
    </recommendedName>
</protein>
<proteinExistence type="predicted"/>
<name>A0A1N7UA79_9PSED</name>
<reference evidence="2 3" key="1">
    <citation type="submission" date="2014-05" db="EMBL/GenBank/DDBJ databases">
        <title>Pseudomonas simiae WCS417.</title>
        <authorList>
            <person name="Berendsen R.L."/>
        </authorList>
    </citation>
    <scope>NUCLEOTIDE SEQUENCE [LARGE SCALE GENOMIC DNA]</scope>
    <source>
        <strain evidence="2 3">WCS417</strain>
    </source>
</reference>
<dbReference type="EMBL" id="CP007637">
    <property type="protein sequence ID" value="AIB37896.1"/>
    <property type="molecule type" value="Genomic_DNA"/>
</dbReference>
<feature type="compositionally biased region" description="Low complexity" evidence="1">
    <location>
        <begin position="162"/>
        <end position="173"/>
    </location>
</feature>
<evidence type="ECO:0000256" key="1">
    <source>
        <dbReference type="SAM" id="MobiDB-lite"/>
    </source>
</evidence>